<proteinExistence type="predicted"/>
<reference evidence="1 2" key="1">
    <citation type="submission" date="2018-11" db="EMBL/GenBank/DDBJ databases">
        <authorList>
            <consortium name="Pathogen Informatics"/>
        </authorList>
    </citation>
    <scope>NUCLEOTIDE SEQUENCE [LARGE SCALE GENOMIC DNA]</scope>
</reference>
<dbReference type="AlphaFoldDB" id="A0A183FJ57"/>
<name>A0A183FJ57_HELPZ</name>
<protein>
    <submittedName>
        <fullName evidence="1 3">Uncharacterized protein</fullName>
    </submittedName>
</protein>
<organism evidence="2 3">
    <name type="scientific">Heligmosomoides polygyrus</name>
    <name type="common">Parasitic roundworm</name>
    <dbReference type="NCBI Taxonomy" id="6339"/>
    <lineage>
        <taxon>Eukaryota</taxon>
        <taxon>Metazoa</taxon>
        <taxon>Ecdysozoa</taxon>
        <taxon>Nematoda</taxon>
        <taxon>Chromadorea</taxon>
        <taxon>Rhabditida</taxon>
        <taxon>Rhabditina</taxon>
        <taxon>Rhabditomorpha</taxon>
        <taxon>Strongyloidea</taxon>
        <taxon>Heligmosomidae</taxon>
        <taxon>Heligmosomoides</taxon>
    </lineage>
</organism>
<dbReference type="EMBL" id="UZAH01025792">
    <property type="protein sequence ID" value="VDO70585.1"/>
    <property type="molecule type" value="Genomic_DNA"/>
</dbReference>
<dbReference type="WBParaSite" id="HPBE_0000701101-mRNA-1">
    <property type="protein sequence ID" value="HPBE_0000701101-mRNA-1"/>
    <property type="gene ID" value="HPBE_0000701101"/>
</dbReference>
<dbReference type="Proteomes" id="UP000050761">
    <property type="component" value="Unassembled WGS sequence"/>
</dbReference>
<evidence type="ECO:0000313" key="3">
    <source>
        <dbReference type="WBParaSite" id="HPBE_0000701101-mRNA-1"/>
    </source>
</evidence>
<reference evidence="3" key="2">
    <citation type="submission" date="2019-09" db="UniProtKB">
        <authorList>
            <consortium name="WormBaseParasite"/>
        </authorList>
    </citation>
    <scope>IDENTIFICATION</scope>
</reference>
<keyword evidence="2" id="KW-1185">Reference proteome</keyword>
<sequence>MAHLLDVVASLDAPIIITTTTMIPMITTIITTRVFARGVLKAETDSWERSFNGGGYGPYYPPPPYGYYGYYGRQPISSSTFHRGEGIVHK</sequence>
<evidence type="ECO:0000313" key="2">
    <source>
        <dbReference type="Proteomes" id="UP000050761"/>
    </source>
</evidence>
<evidence type="ECO:0000313" key="1">
    <source>
        <dbReference type="EMBL" id="VDO70585.1"/>
    </source>
</evidence>
<accession>A0A183FJ57</accession>
<gene>
    <name evidence="1" type="ORF">HPBE_LOCUS7012</name>
</gene>
<accession>A0A3P8BCL4</accession>